<keyword evidence="3" id="KW-1185">Reference proteome</keyword>
<reference evidence="3" key="1">
    <citation type="journal article" date="2019" name="Int. J. Syst. Evol. Microbiol.">
        <title>The Global Catalogue of Microorganisms (GCM) 10K type strain sequencing project: providing services to taxonomists for standard genome sequencing and annotation.</title>
        <authorList>
            <consortium name="The Broad Institute Genomics Platform"/>
            <consortium name="The Broad Institute Genome Sequencing Center for Infectious Disease"/>
            <person name="Wu L."/>
            <person name="Ma J."/>
        </authorList>
    </citation>
    <scope>NUCLEOTIDE SEQUENCE [LARGE SCALE GENOMIC DNA]</scope>
    <source>
        <strain evidence="3">CGMCC 4.7152</strain>
    </source>
</reference>
<dbReference type="RefSeq" id="WP_380127023.1">
    <property type="nucleotide sequence ID" value="NZ_JBHSIU010000102.1"/>
</dbReference>
<proteinExistence type="predicted"/>
<organism evidence="2 3">
    <name type="scientific">Dactylosporangium cerinum</name>
    <dbReference type="NCBI Taxonomy" id="1434730"/>
    <lineage>
        <taxon>Bacteria</taxon>
        <taxon>Bacillati</taxon>
        <taxon>Actinomycetota</taxon>
        <taxon>Actinomycetes</taxon>
        <taxon>Micromonosporales</taxon>
        <taxon>Micromonosporaceae</taxon>
        <taxon>Dactylosporangium</taxon>
    </lineage>
</organism>
<evidence type="ECO:0000256" key="1">
    <source>
        <dbReference type="SAM" id="MobiDB-lite"/>
    </source>
</evidence>
<evidence type="ECO:0000313" key="2">
    <source>
        <dbReference type="EMBL" id="MFC5006396.1"/>
    </source>
</evidence>
<feature type="compositionally biased region" description="Polar residues" evidence="1">
    <location>
        <begin position="117"/>
        <end position="130"/>
    </location>
</feature>
<dbReference type="Proteomes" id="UP001595912">
    <property type="component" value="Unassembled WGS sequence"/>
</dbReference>
<name>A0ABV9WF63_9ACTN</name>
<accession>A0ABV9WF63</accession>
<protein>
    <submittedName>
        <fullName evidence="2">Uncharacterized protein</fullName>
    </submittedName>
</protein>
<evidence type="ECO:0000313" key="3">
    <source>
        <dbReference type="Proteomes" id="UP001595912"/>
    </source>
</evidence>
<feature type="region of interest" description="Disordered" evidence="1">
    <location>
        <begin position="111"/>
        <end position="130"/>
    </location>
</feature>
<dbReference type="EMBL" id="JBHSIU010000102">
    <property type="protein sequence ID" value="MFC5006396.1"/>
    <property type="molecule type" value="Genomic_DNA"/>
</dbReference>
<comment type="caution">
    <text evidence="2">The sequence shown here is derived from an EMBL/GenBank/DDBJ whole genome shotgun (WGS) entry which is preliminary data.</text>
</comment>
<gene>
    <name evidence="2" type="ORF">ACFPIJ_52330</name>
</gene>
<sequence length="130" mass="14083">MTATAPVSAGVTAHLSEVDIKEIGRELDQLRDAVTASLGDGDARYIRRVIMVQRGLEVSGRTLLTASILPAEIAPKVRDLCQRYGLRYNTGSLIRQTANVWKNIFRLALPGPKPQPADTSPNSMPRSATA</sequence>